<evidence type="ECO:0000313" key="2">
    <source>
        <dbReference type="EMBL" id="QHH90539.1"/>
    </source>
</evidence>
<feature type="transmembrane region" description="Helical" evidence="1">
    <location>
        <begin position="55"/>
        <end position="76"/>
    </location>
</feature>
<feature type="transmembrane region" description="Helical" evidence="1">
    <location>
        <begin position="104"/>
        <end position="127"/>
    </location>
</feature>
<dbReference type="PANTHER" id="PTHR40076">
    <property type="entry name" value="MEMBRANE PROTEIN-RELATED"/>
    <property type="match status" value="1"/>
</dbReference>
<keyword evidence="3" id="KW-1185">Reference proteome</keyword>
<proteinExistence type="predicted"/>
<keyword evidence="1" id="KW-1133">Transmembrane helix</keyword>
<organism evidence="2 3">
    <name type="scientific">Bacillus pacificus</name>
    <dbReference type="NCBI Taxonomy" id="2026187"/>
    <lineage>
        <taxon>Bacteria</taxon>
        <taxon>Bacillati</taxon>
        <taxon>Bacillota</taxon>
        <taxon>Bacilli</taxon>
        <taxon>Bacillales</taxon>
        <taxon>Bacillaceae</taxon>
        <taxon>Bacillus</taxon>
        <taxon>Bacillus cereus group</taxon>
    </lineage>
</organism>
<dbReference type="InterPro" id="IPR010380">
    <property type="entry name" value="DUF975"/>
</dbReference>
<evidence type="ECO:0000313" key="3">
    <source>
        <dbReference type="Proteomes" id="UP000464796"/>
    </source>
</evidence>
<reference evidence="2 3" key="1">
    <citation type="submission" date="2019-07" db="EMBL/GenBank/DDBJ databases">
        <authorList>
            <person name="Yu W.S."/>
            <person name="Cheong H.-M."/>
            <person name="Choi Y."/>
            <person name="Hwang K.J."/>
            <person name="Jung K."/>
            <person name="Lee S."/>
            <person name="Choi C."/>
        </authorList>
    </citation>
    <scope>NUCLEOTIDE SEQUENCE [LARGE SCALE GENOMIC DNA]</scope>
    <source>
        <strain evidence="2 3">NCCP 15909</strain>
    </source>
</reference>
<feature type="transmembrane region" description="Helical" evidence="1">
    <location>
        <begin position="165"/>
        <end position="191"/>
    </location>
</feature>
<dbReference type="Pfam" id="PF06161">
    <property type="entry name" value="DUF975"/>
    <property type="match status" value="1"/>
</dbReference>
<keyword evidence="1" id="KW-0472">Membrane</keyword>
<keyword evidence="1" id="KW-0812">Transmembrane</keyword>
<protein>
    <submittedName>
        <fullName evidence="2">DUF975 family protein</fullName>
    </submittedName>
</protein>
<dbReference type="PANTHER" id="PTHR40076:SF1">
    <property type="entry name" value="MEMBRANE PROTEIN"/>
    <property type="match status" value="1"/>
</dbReference>
<dbReference type="Proteomes" id="UP000464796">
    <property type="component" value="Chromosome"/>
</dbReference>
<dbReference type="EMBL" id="CP041979">
    <property type="protein sequence ID" value="QHH90539.1"/>
    <property type="molecule type" value="Genomic_DNA"/>
</dbReference>
<name>A0ABX6IAG7_9BACI</name>
<gene>
    <name evidence="2" type="ORF">FPL01_18545</name>
</gene>
<sequence>MISDLKGEALDSLEGKWGLAVGATLLISILLTTFSFSIEWVFSSIFDWKETKNSISINIITFFVTGPLTLGGYYLALNILREKQASIGNVFIWFSEGKRFLKSFLLYLLVNFYLFLWTLLFIIPGIIKSFSYAMTYFIINDHPEYSINQAITESRRMMDGHKMEYFILCLSFIGWFILSCITLGIGFLWLIPYFYTTSAAFYEEIAEEYYEKKFQHYKVEHPILMIRFIKPPV</sequence>
<evidence type="ECO:0000256" key="1">
    <source>
        <dbReference type="SAM" id="Phobius"/>
    </source>
</evidence>
<accession>A0ABX6IAG7</accession>
<feature type="transmembrane region" description="Helical" evidence="1">
    <location>
        <begin position="20"/>
        <end position="43"/>
    </location>
</feature>